<reference evidence="4" key="1">
    <citation type="submission" date="2016-06" db="UniProtKB">
        <authorList>
            <consortium name="WormBaseParasite"/>
        </authorList>
    </citation>
    <scope>IDENTIFICATION</scope>
</reference>
<feature type="compositionally biased region" description="Polar residues" evidence="1">
    <location>
        <begin position="126"/>
        <end position="136"/>
    </location>
</feature>
<gene>
    <name evidence="2" type="ORF">ECPE_LOCUS11928</name>
</gene>
<reference evidence="2 3" key="2">
    <citation type="submission" date="2018-11" db="EMBL/GenBank/DDBJ databases">
        <authorList>
            <consortium name="Pathogen Informatics"/>
        </authorList>
    </citation>
    <scope>NUCLEOTIDE SEQUENCE [LARGE SCALE GENOMIC DNA]</scope>
    <source>
        <strain evidence="2 3">Egypt</strain>
    </source>
</reference>
<dbReference type="AlphaFoldDB" id="A0A183AY94"/>
<dbReference type="WBParaSite" id="ECPE_0001196401-mRNA-1">
    <property type="protein sequence ID" value="ECPE_0001196401-mRNA-1"/>
    <property type="gene ID" value="ECPE_0001196401"/>
</dbReference>
<feature type="region of interest" description="Disordered" evidence="1">
    <location>
        <begin position="47"/>
        <end position="158"/>
    </location>
</feature>
<organism evidence="4">
    <name type="scientific">Echinostoma caproni</name>
    <dbReference type="NCBI Taxonomy" id="27848"/>
    <lineage>
        <taxon>Eukaryota</taxon>
        <taxon>Metazoa</taxon>
        <taxon>Spiralia</taxon>
        <taxon>Lophotrochozoa</taxon>
        <taxon>Platyhelminthes</taxon>
        <taxon>Trematoda</taxon>
        <taxon>Digenea</taxon>
        <taxon>Plagiorchiida</taxon>
        <taxon>Echinostomata</taxon>
        <taxon>Echinostomatoidea</taxon>
        <taxon>Echinostomatidae</taxon>
        <taxon>Echinostoma</taxon>
    </lineage>
</organism>
<name>A0A183AY94_9TREM</name>
<evidence type="ECO:0000313" key="4">
    <source>
        <dbReference type="WBParaSite" id="ECPE_0001196401-mRNA-1"/>
    </source>
</evidence>
<evidence type="ECO:0000313" key="2">
    <source>
        <dbReference type="EMBL" id="VDP89134.1"/>
    </source>
</evidence>
<sequence length="243" mass="25459">MNIYAMSSSSSLLGGPTAHMGPSGEVVDPSIYGISSGYAPSELRSILSDRSDTGGSAVASRTLNTVHHTDDTPRTGAAGSGPAGGTTAIPGPSARRLMHMQSQQQHQQQPPPAPQQQTTAHPNDLHGTSTTSTNPRQRGAPDVHNGTVTRSTSDTRSAIIPMDPQRLINSLSPVPLYPTTVSHQHQRASSDLNGDPRSINVGLLAATPPHASVHSNPNPVTSFARNIRGTFLELAAFYIVIAD</sequence>
<accession>A0A183AY94</accession>
<keyword evidence="3" id="KW-1185">Reference proteome</keyword>
<dbReference type="OrthoDB" id="10594559at2759"/>
<protein>
    <submittedName>
        <fullName evidence="4">Homeobox protein homothorax</fullName>
    </submittedName>
</protein>
<evidence type="ECO:0000313" key="3">
    <source>
        <dbReference type="Proteomes" id="UP000272942"/>
    </source>
</evidence>
<dbReference type="Proteomes" id="UP000272942">
    <property type="component" value="Unassembled WGS sequence"/>
</dbReference>
<feature type="compositionally biased region" description="Polar residues" evidence="1">
    <location>
        <begin position="146"/>
        <end position="156"/>
    </location>
</feature>
<evidence type="ECO:0000256" key="1">
    <source>
        <dbReference type="SAM" id="MobiDB-lite"/>
    </source>
</evidence>
<proteinExistence type="predicted"/>
<dbReference type="EMBL" id="UZAN01051798">
    <property type="protein sequence ID" value="VDP89134.1"/>
    <property type="molecule type" value="Genomic_DNA"/>
</dbReference>